<dbReference type="EMBL" id="UGSB01000001">
    <property type="protein sequence ID" value="SUA52612.1"/>
    <property type="molecule type" value="Genomic_DNA"/>
</dbReference>
<proteinExistence type="predicted"/>
<sequence>MKIKKLMGLLALGMSLIFTGVSSYASDRRRTGSN</sequence>
<dbReference type="Proteomes" id="UP000254603">
    <property type="component" value="Unassembled WGS sequence"/>
</dbReference>
<dbReference type="AlphaFoldDB" id="A0A378XFB1"/>
<dbReference type="STRING" id="1122619.GCA_000373745_00133"/>
<name>A0A378XFB1_9BURK</name>
<evidence type="ECO:0000313" key="1">
    <source>
        <dbReference type="EMBL" id="SUA52612.1"/>
    </source>
</evidence>
<evidence type="ECO:0000313" key="2">
    <source>
        <dbReference type="Proteomes" id="UP000254603"/>
    </source>
</evidence>
<gene>
    <name evidence="1" type="ORF">NCTC11997_00847</name>
</gene>
<organism evidence="1 2">
    <name type="scientific">Oligella ureolytica</name>
    <dbReference type="NCBI Taxonomy" id="90244"/>
    <lineage>
        <taxon>Bacteria</taxon>
        <taxon>Pseudomonadati</taxon>
        <taxon>Pseudomonadota</taxon>
        <taxon>Betaproteobacteria</taxon>
        <taxon>Burkholderiales</taxon>
        <taxon>Alcaligenaceae</taxon>
        <taxon>Oligella</taxon>
    </lineage>
</organism>
<reference evidence="1 2" key="1">
    <citation type="submission" date="2018-06" db="EMBL/GenBank/DDBJ databases">
        <authorList>
            <consortium name="Pathogen Informatics"/>
            <person name="Doyle S."/>
        </authorList>
    </citation>
    <scope>NUCLEOTIDE SEQUENCE [LARGE SCALE GENOMIC DNA]</scope>
    <source>
        <strain evidence="1 2">NCTC11997</strain>
    </source>
</reference>
<accession>A0A378XFB1</accession>
<protein>
    <submittedName>
        <fullName evidence="1">Uncharacterized protein</fullName>
    </submittedName>
</protein>